<keyword evidence="2" id="KW-1185">Reference proteome</keyword>
<dbReference type="Gene3D" id="3.40.50.150">
    <property type="entry name" value="Vaccinia Virus protein VP39"/>
    <property type="match status" value="1"/>
</dbReference>
<dbReference type="InterPro" id="IPR029063">
    <property type="entry name" value="SAM-dependent_MTases_sf"/>
</dbReference>
<evidence type="ECO:0000313" key="1">
    <source>
        <dbReference type="EMBL" id="PAX08212.1"/>
    </source>
</evidence>
<reference evidence="2" key="1">
    <citation type="submission" date="2017-09" db="EMBL/GenBank/DDBJ databases">
        <authorList>
            <person name="Feng G."/>
            <person name="Zhu H."/>
        </authorList>
    </citation>
    <scope>NUCLEOTIDE SEQUENCE [LARGE SCALE GENOMIC DNA]</scope>
    <source>
        <strain evidence="2">1PNM-20</strain>
    </source>
</reference>
<sequence length="232" mass="24395">MIGAVRARLAGRTAGEVAGLVAKNIAYGLRRLSPGAAAARRRSMAFDLRWGTDTTTLANLSELSVDRARARHGVRYQPSNGEALRWAVAAAGVEPAGCSFVDYGCGKGRIVMMASALGFARSVGVEFAPELCAVARANARRFVERGGAAHAPEIVEGDAGAYLPPAGPAFAYLYNPFGPVVLAEVVAKLEAHAASGAPVWVAYVDPRHPELFAAERWAIAARQDGAVLLRAR</sequence>
<gene>
    <name evidence="1" type="ORF">CKY28_11625</name>
</gene>
<dbReference type="CDD" id="cd02440">
    <property type="entry name" value="AdoMet_MTases"/>
    <property type="match status" value="1"/>
</dbReference>
<dbReference type="Proteomes" id="UP000218151">
    <property type="component" value="Unassembled WGS sequence"/>
</dbReference>
<dbReference type="SUPFAM" id="SSF53335">
    <property type="entry name" value="S-adenosyl-L-methionine-dependent methyltransferases"/>
    <property type="match status" value="1"/>
</dbReference>
<dbReference type="EMBL" id="NSLI01000003">
    <property type="protein sequence ID" value="PAX08212.1"/>
    <property type="molecule type" value="Genomic_DNA"/>
</dbReference>
<comment type="caution">
    <text evidence="1">The sequence shown here is derived from an EMBL/GenBank/DDBJ whole genome shotgun (WGS) entry which is preliminary data.</text>
</comment>
<protein>
    <recommendedName>
        <fullName evidence="3">Methyltransferase domain-containing protein</fullName>
    </recommendedName>
</protein>
<dbReference type="RefSeq" id="WP_095998454.1">
    <property type="nucleotide sequence ID" value="NZ_NSLI01000003.1"/>
</dbReference>
<evidence type="ECO:0000313" key="2">
    <source>
        <dbReference type="Proteomes" id="UP000218151"/>
    </source>
</evidence>
<accession>A0A2A2SG77</accession>
<organism evidence="1 2">
    <name type="scientific">Sphingomonas lenta</name>
    <dbReference type="NCBI Taxonomy" id="1141887"/>
    <lineage>
        <taxon>Bacteria</taxon>
        <taxon>Pseudomonadati</taxon>
        <taxon>Pseudomonadota</taxon>
        <taxon>Alphaproteobacteria</taxon>
        <taxon>Sphingomonadales</taxon>
        <taxon>Sphingomonadaceae</taxon>
        <taxon>Sphingomonas</taxon>
    </lineage>
</organism>
<evidence type="ECO:0008006" key="3">
    <source>
        <dbReference type="Google" id="ProtNLM"/>
    </source>
</evidence>
<dbReference type="AlphaFoldDB" id="A0A2A2SG77"/>
<proteinExistence type="predicted"/>
<name>A0A2A2SG77_9SPHN</name>
<dbReference type="OrthoDB" id="9780095at2"/>